<evidence type="ECO:0000313" key="8">
    <source>
        <dbReference type="EMBL" id="SEJ48592.1"/>
    </source>
</evidence>
<dbReference type="Pfam" id="PF00535">
    <property type="entry name" value="Glycos_transf_2"/>
    <property type="match status" value="1"/>
</dbReference>
<comment type="subcellular location">
    <subcellularLocation>
        <location evidence="1">Cell membrane</location>
    </subcellularLocation>
</comment>
<dbReference type="SUPFAM" id="SSF53448">
    <property type="entry name" value="Nucleotide-diphospho-sugar transferases"/>
    <property type="match status" value="1"/>
</dbReference>
<evidence type="ECO:0000256" key="3">
    <source>
        <dbReference type="ARBA" id="ARBA00022676"/>
    </source>
</evidence>
<name>A0A1H6ZFZ5_9BACT</name>
<dbReference type="AlphaFoldDB" id="A0A1H6ZFZ5"/>
<evidence type="ECO:0000256" key="1">
    <source>
        <dbReference type="ARBA" id="ARBA00004236"/>
    </source>
</evidence>
<dbReference type="GO" id="GO:0016757">
    <property type="term" value="F:glycosyltransferase activity"/>
    <property type="evidence" value="ECO:0007669"/>
    <property type="project" value="UniProtKB-KW"/>
</dbReference>
<dbReference type="PANTHER" id="PTHR43646">
    <property type="entry name" value="GLYCOSYLTRANSFERASE"/>
    <property type="match status" value="1"/>
</dbReference>
<evidence type="ECO:0000256" key="5">
    <source>
        <dbReference type="ARBA" id="ARBA00023136"/>
    </source>
</evidence>
<keyword evidence="3" id="KW-0328">Glycosyltransferase</keyword>
<reference evidence="9" key="1">
    <citation type="submission" date="2016-10" db="EMBL/GenBank/DDBJ databases">
        <authorList>
            <person name="Varghese N."/>
            <person name="Submissions S."/>
        </authorList>
    </citation>
    <scope>NUCLEOTIDE SEQUENCE [LARGE SCALE GENOMIC DNA]</scope>
    <source>
        <strain evidence="9">IBRC-M 10761</strain>
    </source>
</reference>
<dbReference type="STRING" id="1416801.SAMN05192553_104231"/>
<evidence type="ECO:0000256" key="6">
    <source>
        <dbReference type="SAM" id="Phobius"/>
    </source>
</evidence>
<organism evidence="8 9">
    <name type="scientific">Cyclobacterium xiamenense</name>
    <dbReference type="NCBI Taxonomy" id="1297121"/>
    <lineage>
        <taxon>Bacteria</taxon>
        <taxon>Pseudomonadati</taxon>
        <taxon>Bacteroidota</taxon>
        <taxon>Cytophagia</taxon>
        <taxon>Cytophagales</taxon>
        <taxon>Cyclobacteriaceae</taxon>
        <taxon>Cyclobacterium</taxon>
    </lineage>
</organism>
<dbReference type="PANTHER" id="PTHR43646:SF2">
    <property type="entry name" value="GLYCOSYLTRANSFERASE 2-LIKE DOMAIN-CONTAINING PROTEIN"/>
    <property type="match status" value="1"/>
</dbReference>
<keyword evidence="9" id="KW-1185">Reference proteome</keyword>
<accession>A0A1H6ZFZ5</accession>
<keyword evidence="4 8" id="KW-0808">Transferase</keyword>
<feature type="transmembrane region" description="Helical" evidence="6">
    <location>
        <begin position="306"/>
        <end position="324"/>
    </location>
</feature>
<protein>
    <submittedName>
        <fullName evidence="8">Glycosyltransferase, catalytic subunit of cellulose synthase and poly-beta-1,6-N-acetylglucosamine synthase</fullName>
    </submittedName>
</protein>
<evidence type="ECO:0000259" key="7">
    <source>
        <dbReference type="Pfam" id="PF00535"/>
    </source>
</evidence>
<proteinExistence type="predicted"/>
<keyword evidence="2" id="KW-1003">Cell membrane</keyword>
<dbReference type="InterPro" id="IPR029044">
    <property type="entry name" value="Nucleotide-diphossugar_trans"/>
</dbReference>
<feature type="transmembrane region" description="Helical" evidence="6">
    <location>
        <begin position="273"/>
        <end position="300"/>
    </location>
</feature>
<dbReference type="GO" id="GO:0005886">
    <property type="term" value="C:plasma membrane"/>
    <property type="evidence" value="ECO:0007669"/>
    <property type="project" value="UniProtKB-SubCell"/>
</dbReference>
<evidence type="ECO:0000313" key="9">
    <source>
        <dbReference type="Proteomes" id="UP000199403"/>
    </source>
</evidence>
<sequence length="368" mass="41815">MQQVALLILSLVTLQYLVLWFRLKRFFRGYSQADPTAAMPNVCIFLPCRNEAENLPDCLRALDALQYPAEKIRFLVADDHSSDETGAILANWVSQGKNRQLIPLDRPPVAGENGKALAMALMAGQVKEGELLLFTDADCRVPAGWAKCMAKTYLQEFGLVTGITTISGNSWFARMQSLDWWLTLGKVKVVADWGFTLTAMGNNMAVGEGPYRKVGGFFPFKEVVTEDLALARAMYGMGFRPIQLVNRAALVRTLPEPGFARLMKQRKRWMRGAFLLPWYWQWLLGLQVGFYLALAVALYYVPLLTGISWAIKILAQSLFIRTFAAKTETKTRFLDLLSFEIYNWIVSWATVLYYFWPGAIQWKNRKYA</sequence>
<keyword evidence="6" id="KW-0812">Transmembrane</keyword>
<gene>
    <name evidence="8" type="ORF">SAMN05192553_104231</name>
</gene>
<feature type="transmembrane region" description="Helical" evidence="6">
    <location>
        <begin position="336"/>
        <end position="356"/>
    </location>
</feature>
<dbReference type="Gene3D" id="3.90.550.10">
    <property type="entry name" value="Spore Coat Polysaccharide Biosynthesis Protein SpsA, Chain A"/>
    <property type="match status" value="1"/>
</dbReference>
<dbReference type="InterPro" id="IPR001173">
    <property type="entry name" value="Glyco_trans_2-like"/>
</dbReference>
<evidence type="ECO:0000256" key="4">
    <source>
        <dbReference type="ARBA" id="ARBA00022679"/>
    </source>
</evidence>
<feature type="domain" description="Glycosyltransferase 2-like" evidence="7">
    <location>
        <begin position="43"/>
        <end position="183"/>
    </location>
</feature>
<keyword evidence="6" id="KW-1133">Transmembrane helix</keyword>
<evidence type="ECO:0000256" key="2">
    <source>
        <dbReference type="ARBA" id="ARBA00022475"/>
    </source>
</evidence>
<dbReference type="EMBL" id="FNZH01000004">
    <property type="protein sequence ID" value="SEJ48592.1"/>
    <property type="molecule type" value="Genomic_DNA"/>
</dbReference>
<dbReference type="Proteomes" id="UP000199403">
    <property type="component" value="Unassembled WGS sequence"/>
</dbReference>
<keyword evidence="5 6" id="KW-0472">Membrane</keyword>
<feature type="transmembrane region" description="Helical" evidence="6">
    <location>
        <begin position="6"/>
        <end position="23"/>
    </location>
</feature>